<dbReference type="GO" id="GO:0008474">
    <property type="term" value="F:palmitoyl-(protein) hydrolase activity"/>
    <property type="evidence" value="ECO:0007669"/>
    <property type="project" value="TreeGrafter"/>
</dbReference>
<evidence type="ECO:0000313" key="3">
    <source>
        <dbReference type="EMBL" id="SPR15631.1"/>
    </source>
</evidence>
<dbReference type="PANTHER" id="PTHR16138">
    <property type="entry name" value="MYCOPHENOLIC ACID ACYL-GLUCURONIDE ESTERASE, MITOCHONDRIAL"/>
    <property type="match status" value="1"/>
</dbReference>
<accession>A0A2U3RQY4</accession>
<dbReference type="GO" id="GO:0004553">
    <property type="term" value="F:hydrolase activity, hydrolyzing O-glycosyl compounds"/>
    <property type="evidence" value="ECO:0007669"/>
    <property type="project" value="TreeGrafter"/>
</dbReference>
<reference evidence="4" key="1">
    <citation type="submission" date="2018-03" db="EMBL/GenBank/DDBJ databases">
        <authorList>
            <person name="Batty M. E."/>
            <person name="Batty M E."/>
        </authorList>
    </citation>
    <scope>NUCLEOTIDE SEQUENCE [LARGE SCALE GENOMIC DNA]</scope>
</reference>
<proteinExistence type="predicted"/>
<dbReference type="InterPro" id="IPR029058">
    <property type="entry name" value="AB_hydrolase_fold"/>
</dbReference>
<dbReference type="EMBL" id="LS398548">
    <property type="protein sequence ID" value="SPR15631.1"/>
    <property type="molecule type" value="Genomic_DNA"/>
</dbReference>
<evidence type="ECO:0000256" key="1">
    <source>
        <dbReference type="ARBA" id="ARBA00022801"/>
    </source>
</evidence>
<dbReference type="InterPro" id="IPR022742">
    <property type="entry name" value="Hydrolase_4"/>
</dbReference>
<dbReference type="InterPro" id="IPR052382">
    <property type="entry name" value="ABHD10_acyl-thioesterase"/>
</dbReference>
<dbReference type="RefSeq" id="WP_045912189.1">
    <property type="nucleotide sequence ID" value="NZ_LS398548.1"/>
</dbReference>
<dbReference type="AlphaFoldDB" id="A0A2U3RQY4"/>
<dbReference type="Proteomes" id="UP000245243">
    <property type="component" value="Chromosome I"/>
</dbReference>
<dbReference type="PANTHER" id="PTHR16138:SF7">
    <property type="entry name" value="PALMITOYL-PROTEIN THIOESTERASE ABHD10, MITOCHONDRIAL"/>
    <property type="match status" value="1"/>
</dbReference>
<dbReference type="SUPFAM" id="SSF53474">
    <property type="entry name" value="alpha/beta-Hydrolases"/>
    <property type="match status" value="1"/>
</dbReference>
<sequence length="257" mass="29144">MHKIYTLDDGRFIAYRQHKSQKNSLINIIFLHGMMSNMSGKKSSYLYQLCQEEDLNFLAFDNYGHGNSSGRFIDQTIESWFDATRAIMYHTSNNFKNIIVGSSLGGWLAILAAIKNEIEISGVVALAPAIDFTETLIWNKLTEKNKNIMIHTGYIELGGTGNTCNNKYHISYNLICNARKYLLLNKPTINIQCPIAIIHGMQDQEVPYQGSIDLINKVQTHYSTLKLLKYADHFLSDSVSLSHISYAIKEIINARLV</sequence>
<keyword evidence="1 3" id="KW-0378">Hydrolase</keyword>
<name>A0A2U3RQY4_ORITS</name>
<dbReference type="Pfam" id="PF12146">
    <property type="entry name" value="Hydrolase_4"/>
    <property type="match status" value="1"/>
</dbReference>
<evidence type="ECO:0000313" key="4">
    <source>
        <dbReference type="Proteomes" id="UP000245243"/>
    </source>
</evidence>
<evidence type="ECO:0000259" key="2">
    <source>
        <dbReference type="Pfam" id="PF12146"/>
    </source>
</evidence>
<gene>
    <name evidence="3" type="ORF">KARP_01517</name>
</gene>
<feature type="domain" description="Serine aminopeptidase S33" evidence="2">
    <location>
        <begin position="28"/>
        <end position="140"/>
    </location>
</feature>
<organism evidence="3 4">
    <name type="scientific">Orientia tsutsugamushi</name>
    <name type="common">Rickettsia tsutsugamushi</name>
    <dbReference type="NCBI Taxonomy" id="784"/>
    <lineage>
        <taxon>Bacteria</taxon>
        <taxon>Pseudomonadati</taxon>
        <taxon>Pseudomonadota</taxon>
        <taxon>Alphaproteobacteria</taxon>
        <taxon>Rickettsiales</taxon>
        <taxon>Rickettsiaceae</taxon>
        <taxon>Rickettsieae</taxon>
        <taxon>Orientia</taxon>
    </lineage>
</organism>
<dbReference type="Gene3D" id="3.40.50.1820">
    <property type="entry name" value="alpha/beta hydrolase"/>
    <property type="match status" value="1"/>
</dbReference>
<protein>
    <submittedName>
        <fullName evidence="3">Aplha/beta hydrolase</fullName>
    </submittedName>
</protein>